<dbReference type="InterPro" id="IPR055966">
    <property type="entry name" value="DUF7544"/>
</dbReference>
<keyword evidence="1" id="KW-0812">Transmembrane</keyword>
<keyword evidence="1" id="KW-0472">Membrane</keyword>
<dbReference type="GeneID" id="69117829"/>
<proteinExistence type="predicted"/>
<feature type="transmembrane region" description="Helical" evidence="1">
    <location>
        <begin position="222"/>
        <end position="250"/>
    </location>
</feature>
<reference evidence="2 3" key="1">
    <citation type="journal article" date="2019" name="Int. J. Syst. Evol. Microbiol.">
        <title>The Global Catalogue of Microorganisms (GCM) 10K type strain sequencing project: providing services to taxonomists for standard genome sequencing and annotation.</title>
        <authorList>
            <consortium name="The Broad Institute Genomics Platform"/>
            <consortium name="The Broad Institute Genome Sequencing Center for Infectious Disease"/>
            <person name="Wu L."/>
            <person name="Ma J."/>
        </authorList>
    </citation>
    <scope>NUCLEOTIDE SEQUENCE [LARGE SCALE GENOMIC DNA]</scope>
    <source>
        <strain evidence="2 3">CGMCC 1.12562</strain>
    </source>
</reference>
<keyword evidence="3" id="KW-1185">Reference proteome</keyword>
<feature type="transmembrane region" description="Helical" evidence="1">
    <location>
        <begin position="256"/>
        <end position="283"/>
    </location>
</feature>
<dbReference type="AlphaFoldDB" id="A0ABD5NAK6"/>
<feature type="transmembrane region" description="Helical" evidence="1">
    <location>
        <begin position="155"/>
        <end position="177"/>
    </location>
</feature>
<sequence length="301" mass="31443">MSWYAVDALDRALSETKELLLPFDLGTWVRLAVITAFAGLSAPQTPTFSWESSPNAAVETAREVSFSEFLAVFAVVAVAVLLVGLVVAVIGAVMEFVLVDAVRSRDVRILGPFRERLGVGLRLFGFRLAVILAVLVAVAGVLAPVGLAVAFDAPLALLALLVTLPLLLVVGFVAALVSEFTTAFVVPLVAEEGGGIVATWREFWPQVRADWKQFAVYALVKAVLLFAASVVFGFAVAVVAVPLGLFGILAGALSGAALVAVAVAAVVGLVVVGAVSVPVVTFLRYHSLCTLDAAEVPFSLR</sequence>
<dbReference type="EMBL" id="JBHRWN010000002">
    <property type="protein sequence ID" value="MFC3476261.1"/>
    <property type="molecule type" value="Genomic_DNA"/>
</dbReference>
<comment type="caution">
    <text evidence="2">The sequence shown here is derived from an EMBL/GenBank/DDBJ whole genome shotgun (WGS) entry which is preliminary data.</text>
</comment>
<dbReference type="RefSeq" id="WP_232569024.1">
    <property type="nucleotide sequence ID" value="NZ_CP089466.1"/>
</dbReference>
<evidence type="ECO:0000256" key="1">
    <source>
        <dbReference type="SAM" id="Phobius"/>
    </source>
</evidence>
<name>A0ABD5NAK6_9EURY</name>
<organism evidence="2 3">
    <name type="scientific">Halobacterium litoreum</name>
    <dbReference type="NCBI Taxonomy" id="2039234"/>
    <lineage>
        <taxon>Archaea</taxon>
        <taxon>Methanobacteriati</taxon>
        <taxon>Methanobacteriota</taxon>
        <taxon>Stenosarchaea group</taxon>
        <taxon>Halobacteria</taxon>
        <taxon>Halobacteriales</taxon>
        <taxon>Halobacteriaceae</taxon>
        <taxon>Halobacterium</taxon>
    </lineage>
</organism>
<evidence type="ECO:0008006" key="4">
    <source>
        <dbReference type="Google" id="ProtNLM"/>
    </source>
</evidence>
<keyword evidence="1" id="KW-1133">Transmembrane helix</keyword>
<feature type="transmembrane region" description="Helical" evidence="1">
    <location>
        <begin position="119"/>
        <end position="143"/>
    </location>
</feature>
<evidence type="ECO:0000313" key="2">
    <source>
        <dbReference type="EMBL" id="MFC3476261.1"/>
    </source>
</evidence>
<dbReference type="Proteomes" id="UP001595660">
    <property type="component" value="Unassembled WGS sequence"/>
</dbReference>
<dbReference type="Pfam" id="PF24400">
    <property type="entry name" value="DUF7544"/>
    <property type="match status" value="1"/>
</dbReference>
<gene>
    <name evidence="2" type="ORF">ACFOKC_00835</name>
</gene>
<evidence type="ECO:0000313" key="3">
    <source>
        <dbReference type="Proteomes" id="UP001595660"/>
    </source>
</evidence>
<accession>A0ABD5NAK6</accession>
<protein>
    <recommendedName>
        <fullName evidence="4">Membrane domain of glycerophosphoryl diester phosphodiesterase</fullName>
    </recommendedName>
</protein>
<feature type="transmembrane region" description="Helical" evidence="1">
    <location>
        <begin position="69"/>
        <end position="98"/>
    </location>
</feature>